<dbReference type="InterPro" id="IPR051212">
    <property type="entry name" value="Type-I_RE_S_subunit"/>
</dbReference>
<dbReference type="GO" id="GO:0009307">
    <property type="term" value="P:DNA restriction-modification system"/>
    <property type="evidence" value="ECO:0007669"/>
    <property type="project" value="UniProtKB-KW"/>
</dbReference>
<reference evidence="3 4" key="1">
    <citation type="submission" date="2019-03" db="EMBL/GenBank/DDBJ databases">
        <title>Genomic Encyclopedia of Type Strains, Phase IV (KMG-IV): sequencing the most valuable type-strain genomes for metagenomic binning, comparative biology and taxonomic classification.</title>
        <authorList>
            <person name="Goeker M."/>
        </authorList>
    </citation>
    <scope>NUCLEOTIDE SEQUENCE [LARGE SCALE GENOMIC DNA]</scope>
    <source>
        <strain evidence="3 4">DSM 100451</strain>
    </source>
</reference>
<keyword evidence="1" id="KW-0680">Restriction system</keyword>
<dbReference type="Gene3D" id="3.90.220.20">
    <property type="entry name" value="DNA methylase specificity domains"/>
    <property type="match status" value="2"/>
</dbReference>
<organism evidence="3 4">
    <name type="scientific">Allofournierella massiliensis</name>
    <dbReference type="NCBI Taxonomy" id="1650663"/>
    <lineage>
        <taxon>Bacteria</taxon>
        <taxon>Bacillati</taxon>
        <taxon>Bacillota</taxon>
        <taxon>Clostridia</taxon>
        <taxon>Eubacteriales</taxon>
        <taxon>Oscillospiraceae</taxon>
        <taxon>Allofournierella</taxon>
    </lineage>
</organism>
<dbReference type="SUPFAM" id="SSF116734">
    <property type="entry name" value="DNA methylase specificity domain"/>
    <property type="match status" value="2"/>
</dbReference>
<dbReference type="PANTHER" id="PTHR43140:SF1">
    <property type="entry name" value="TYPE I RESTRICTION ENZYME ECOKI SPECIFICITY SUBUNIT"/>
    <property type="match status" value="1"/>
</dbReference>
<protein>
    <submittedName>
        <fullName evidence="3">Type I restriction enzyme S subunit</fullName>
    </submittedName>
</protein>
<dbReference type="InterPro" id="IPR044946">
    <property type="entry name" value="Restrct_endonuc_typeI_TRD_sf"/>
</dbReference>
<accession>A0A4R1QQP8</accession>
<dbReference type="EMBL" id="SLUM01000017">
    <property type="protein sequence ID" value="TCL55301.1"/>
    <property type="molecule type" value="Genomic_DNA"/>
</dbReference>
<keyword evidence="2" id="KW-0238">DNA-binding</keyword>
<dbReference type="Gene3D" id="1.10.287.1120">
    <property type="entry name" value="Bipartite methylase S protein"/>
    <property type="match status" value="1"/>
</dbReference>
<evidence type="ECO:0000313" key="3">
    <source>
        <dbReference type="EMBL" id="TCL55301.1"/>
    </source>
</evidence>
<dbReference type="Proteomes" id="UP000295184">
    <property type="component" value="Unassembled WGS sequence"/>
</dbReference>
<name>A0A4R1QQP8_9FIRM</name>
<evidence type="ECO:0000313" key="4">
    <source>
        <dbReference type="Proteomes" id="UP000295184"/>
    </source>
</evidence>
<dbReference type="AlphaFoldDB" id="A0A4R1QQP8"/>
<dbReference type="STRING" id="1650663.GCA_001486665_01314"/>
<sequence>MREMKDSGIEWIGSIPTHWKTERLQWHITEIKETNKPEKSRQVLSLTNKRGVIPYEEKGAQGNVSKEDYSQYKLAYPGTIVANSMNILIGSVGRCDYFGCVSPVYYVYKPKDGENLEFINYLFQMEQFQKELRRYANGILEIRLRVSSDGILKREMAFPPYAEQMQIVSFLNAKLSHVEQLITNVQTQIEKLKEYRTSLVVEAVTRGLCPCNMKSTEKIEWLSEIPAHWIECRIKNAIFPQEKEILPTDQIITCFRDGEVTLRSKRREDGFTVSFTEHGYHGVDIGDLVIHGMDAFAGAIGCSDSRGKTTPVVHVCNTVGNNRYFMYYLRAMAYGNILMDLSNGVRIRSSDYRNFDRLGVFGIAIPPRDEQDEIAEYLDRKCAQIEQLIAIKQAKIEKLEQYKRSLIYEYVTGKREVM</sequence>
<dbReference type="RefSeq" id="WP_058963772.1">
    <property type="nucleotide sequence ID" value="NZ_CABKVM010000015.1"/>
</dbReference>
<dbReference type="PANTHER" id="PTHR43140">
    <property type="entry name" value="TYPE-1 RESTRICTION ENZYME ECOKI SPECIFICITY PROTEIN"/>
    <property type="match status" value="1"/>
</dbReference>
<proteinExistence type="predicted"/>
<evidence type="ECO:0000256" key="2">
    <source>
        <dbReference type="ARBA" id="ARBA00023125"/>
    </source>
</evidence>
<gene>
    <name evidence="3" type="ORF">EDD77_11730</name>
</gene>
<comment type="caution">
    <text evidence="3">The sequence shown here is derived from an EMBL/GenBank/DDBJ whole genome shotgun (WGS) entry which is preliminary data.</text>
</comment>
<evidence type="ECO:0000256" key="1">
    <source>
        <dbReference type="ARBA" id="ARBA00022747"/>
    </source>
</evidence>
<dbReference type="OrthoDB" id="9795776at2"/>
<dbReference type="GO" id="GO:0003677">
    <property type="term" value="F:DNA binding"/>
    <property type="evidence" value="ECO:0007669"/>
    <property type="project" value="UniProtKB-KW"/>
</dbReference>